<dbReference type="STRING" id="582667.SAMN05192568_105410"/>
<dbReference type="RefSeq" id="WP_092046271.1">
    <property type="nucleotide sequence ID" value="NZ_FOTK01000054.1"/>
</dbReference>
<name>A0A1I4TIJ4_9HYPH</name>
<evidence type="ECO:0000313" key="2">
    <source>
        <dbReference type="Proteomes" id="UP000199048"/>
    </source>
</evidence>
<organism evidence="1 2">
    <name type="scientific">Methylobacterium pseudosasicola</name>
    <dbReference type="NCBI Taxonomy" id="582667"/>
    <lineage>
        <taxon>Bacteria</taxon>
        <taxon>Pseudomonadati</taxon>
        <taxon>Pseudomonadota</taxon>
        <taxon>Alphaproteobacteria</taxon>
        <taxon>Hyphomicrobiales</taxon>
        <taxon>Methylobacteriaceae</taxon>
        <taxon>Methylobacterium</taxon>
    </lineage>
</organism>
<sequence>MSVFDEQWSSALRRLDTFFGEDFLLEPLAVPTVNGRPDVNAQRVADCTRSQVTFRATFRDIGSTQNAKGRAMADNTTRKIAADGPHLRLTPGDDGFPFLSAGDRILRIKTGEVFKVGVALVRGRAGLQVPLTPVTR</sequence>
<dbReference type="AlphaFoldDB" id="A0A1I4TIJ4"/>
<gene>
    <name evidence="1" type="ORF">SAMN05192568_105410</name>
</gene>
<reference evidence="2" key="1">
    <citation type="submission" date="2016-10" db="EMBL/GenBank/DDBJ databases">
        <authorList>
            <person name="Varghese N."/>
            <person name="Submissions S."/>
        </authorList>
    </citation>
    <scope>NUCLEOTIDE SEQUENCE [LARGE SCALE GENOMIC DNA]</scope>
    <source>
        <strain evidence="2">BL36</strain>
    </source>
</reference>
<dbReference type="EMBL" id="FOTK01000054">
    <property type="protein sequence ID" value="SFM76370.1"/>
    <property type="molecule type" value="Genomic_DNA"/>
</dbReference>
<evidence type="ECO:0000313" key="1">
    <source>
        <dbReference type="EMBL" id="SFM76370.1"/>
    </source>
</evidence>
<keyword evidence="2" id="KW-1185">Reference proteome</keyword>
<protein>
    <submittedName>
        <fullName evidence="1">Uncharacterized protein</fullName>
    </submittedName>
</protein>
<accession>A0A1I4TIJ4</accession>
<dbReference type="Proteomes" id="UP000199048">
    <property type="component" value="Unassembled WGS sequence"/>
</dbReference>
<proteinExistence type="predicted"/>